<dbReference type="OrthoDB" id="959360at2"/>
<keyword evidence="2" id="KW-1185">Reference proteome</keyword>
<evidence type="ECO:0000313" key="1">
    <source>
        <dbReference type="EMBL" id="AQG79397.1"/>
    </source>
</evidence>
<dbReference type="STRING" id="1178516.AWR27_08740"/>
<evidence type="ECO:0000313" key="2">
    <source>
        <dbReference type="Proteomes" id="UP000187941"/>
    </source>
</evidence>
<organism evidence="1 2">
    <name type="scientific">Spirosoma montaniterrae</name>
    <dbReference type="NCBI Taxonomy" id="1178516"/>
    <lineage>
        <taxon>Bacteria</taxon>
        <taxon>Pseudomonadati</taxon>
        <taxon>Bacteroidota</taxon>
        <taxon>Cytophagia</taxon>
        <taxon>Cytophagales</taxon>
        <taxon>Cytophagaceae</taxon>
        <taxon>Spirosoma</taxon>
    </lineage>
</organism>
<dbReference type="RefSeq" id="WP_077130833.1">
    <property type="nucleotide sequence ID" value="NZ_CP014263.1"/>
</dbReference>
<gene>
    <name evidence="1" type="ORF">AWR27_08740</name>
</gene>
<dbReference type="EMBL" id="CP014263">
    <property type="protein sequence ID" value="AQG79397.1"/>
    <property type="molecule type" value="Genomic_DNA"/>
</dbReference>
<dbReference type="AlphaFoldDB" id="A0A1P9WVI5"/>
<accession>A0A1P9WVI5</accession>
<dbReference type="Proteomes" id="UP000187941">
    <property type="component" value="Chromosome"/>
</dbReference>
<dbReference type="KEGG" id="smon:AWR27_08740"/>
<name>A0A1P9WVI5_9BACT</name>
<protein>
    <submittedName>
        <fullName evidence="1">Uncharacterized protein</fullName>
    </submittedName>
</protein>
<reference evidence="1 2" key="1">
    <citation type="submission" date="2016-01" db="EMBL/GenBank/DDBJ databases">
        <authorList>
            <person name="Oliw E.H."/>
        </authorList>
    </citation>
    <scope>NUCLEOTIDE SEQUENCE [LARGE SCALE GENOMIC DNA]</scope>
    <source>
        <strain evidence="1 2">DY10</strain>
    </source>
</reference>
<sequence length="149" mass="16382">MKTIQFWAAGLLLIMAVSDCKKTVVDNEELTCQPPANLIAQSPCESNYPGALLIASGHQPATGVQFEYQIFVQKDTLSNDVSPGRTTYGNASNERIIIPESALKDAPKFIVGVLLNCPFIPKQQSGPVYFAFVRRPSTTSCYVWARQKL</sequence>
<proteinExistence type="predicted"/>